<dbReference type="AlphaFoldDB" id="A0A1J0VME1"/>
<evidence type="ECO:0000313" key="2">
    <source>
        <dbReference type="Proteomes" id="UP000183810"/>
    </source>
</evidence>
<sequence>MVDDLDNRVPNLRIPSIGDSIADMASMVGYPTFLGERLLFGGALGLLLAARPGTRSARVFAATRLCSSGRVSCCDAHCEASACAPIDDEEIDS</sequence>
<evidence type="ECO:0000313" key="1">
    <source>
        <dbReference type="EMBL" id="APE33175.1"/>
    </source>
</evidence>
<organism evidence="1 2">
    <name type="scientific">Nocardia mangyaensis</name>
    <dbReference type="NCBI Taxonomy" id="2213200"/>
    <lineage>
        <taxon>Bacteria</taxon>
        <taxon>Bacillati</taxon>
        <taxon>Actinomycetota</taxon>
        <taxon>Actinomycetes</taxon>
        <taxon>Mycobacteriales</taxon>
        <taxon>Nocardiaceae</taxon>
        <taxon>Nocardia</taxon>
    </lineage>
</organism>
<name>A0A1J0VME1_9NOCA</name>
<dbReference type="EMBL" id="CP018082">
    <property type="protein sequence ID" value="APE33175.1"/>
    <property type="molecule type" value="Genomic_DNA"/>
</dbReference>
<dbReference type="Proteomes" id="UP000183810">
    <property type="component" value="Chromosome"/>
</dbReference>
<dbReference type="KEGG" id="nsl:BOX37_03450"/>
<keyword evidence="2" id="KW-1185">Reference proteome</keyword>
<proteinExistence type="predicted"/>
<dbReference type="RefSeq" id="WP_071926372.1">
    <property type="nucleotide sequence ID" value="NZ_CP018082.1"/>
</dbReference>
<gene>
    <name evidence="1" type="ORF">BOX37_03450</name>
</gene>
<accession>A0A1J0VME1</accession>
<reference evidence="1" key="1">
    <citation type="submission" date="2016-11" db="EMBL/GenBank/DDBJ databases">
        <authorList>
            <person name="Jaros S."/>
            <person name="Januszkiewicz K."/>
            <person name="Wedrychowicz H."/>
        </authorList>
    </citation>
    <scope>NUCLEOTIDE SEQUENCE [LARGE SCALE GENOMIC DNA]</scope>
    <source>
        <strain evidence="1">Y48</strain>
    </source>
</reference>
<protein>
    <submittedName>
        <fullName evidence="1">Uncharacterized protein</fullName>
    </submittedName>
</protein>